<evidence type="ECO:0000313" key="2">
    <source>
        <dbReference type="Proteomes" id="UP000051679"/>
    </source>
</evidence>
<sequence>MQYNHFITVAGDHTPFAYDLVTDATIDNRPFLQLIQQTLTSCLPAVPVSQYTFTIDSPTLAGVVNYNPHFRQLAFTDTWADFLARVAAWQQLPPFVCPDTPLEAQVLRSELTAGTLPSAVPAVSSGISLCVQHDGSAAYTGA</sequence>
<protein>
    <submittedName>
        <fullName evidence="1">Uncharacterized protein</fullName>
    </submittedName>
</protein>
<proteinExistence type="predicted"/>
<dbReference type="AlphaFoldDB" id="A0A0R1ZVY8"/>
<dbReference type="RefSeq" id="WP_056975812.1">
    <property type="nucleotide sequence ID" value="NZ_AYYO01000029.1"/>
</dbReference>
<gene>
    <name evidence="1" type="ORF">FC18_GL001547</name>
</gene>
<reference evidence="1 2" key="1">
    <citation type="journal article" date="2015" name="Genome Announc.">
        <title>Expanding the biotechnology potential of lactobacilli through comparative genomics of 213 strains and associated genera.</title>
        <authorList>
            <person name="Sun Z."/>
            <person name="Harris H.M."/>
            <person name="McCann A."/>
            <person name="Guo C."/>
            <person name="Argimon S."/>
            <person name="Zhang W."/>
            <person name="Yang X."/>
            <person name="Jeffery I.B."/>
            <person name="Cooney J.C."/>
            <person name="Kagawa T.F."/>
            <person name="Liu W."/>
            <person name="Song Y."/>
            <person name="Salvetti E."/>
            <person name="Wrobel A."/>
            <person name="Rasinkangas P."/>
            <person name="Parkhill J."/>
            <person name="Rea M.C."/>
            <person name="O'Sullivan O."/>
            <person name="Ritari J."/>
            <person name="Douillard F.P."/>
            <person name="Paul Ross R."/>
            <person name="Yang R."/>
            <person name="Briner A.E."/>
            <person name="Felis G.E."/>
            <person name="de Vos W.M."/>
            <person name="Barrangou R."/>
            <person name="Klaenhammer T.R."/>
            <person name="Caufield P.W."/>
            <person name="Cui Y."/>
            <person name="Zhang H."/>
            <person name="O'Toole P.W."/>
        </authorList>
    </citation>
    <scope>NUCLEOTIDE SEQUENCE [LARGE SCALE GENOMIC DNA]</scope>
    <source>
        <strain evidence="1 2">DSM 20505</strain>
    </source>
</reference>
<accession>A0A0R1ZVY8</accession>
<dbReference type="PATRIC" id="fig|1291052.5.peg.1573"/>
<dbReference type="Proteomes" id="UP000051679">
    <property type="component" value="Unassembled WGS sequence"/>
</dbReference>
<evidence type="ECO:0000313" key="1">
    <source>
        <dbReference type="EMBL" id="KRM55203.1"/>
    </source>
</evidence>
<comment type="caution">
    <text evidence="1">The sequence shown here is derived from an EMBL/GenBank/DDBJ whole genome shotgun (WGS) entry which is preliminary data.</text>
</comment>
<keyword evidence="2" id="KW-1185">Reference proteome</keyword>
<name>A0A0R1ZVY8_9LACO</name>
<organism evidence="1 2">
    <name type="scientific">Lacticaseibacillus sharpeae JCM 1186 = DSM 20505</name>
    <dbReference type="NCBI Taxonomy" id="1291052"/>
    <lineage>
        <taxon>Bacteria</taxon>
        <taxon>Bacillati</taxon>
        <taxon>Bacillota</taxon>
        <taxon>Bacilli</taxon>
        <taxon>Lactobacillales</taxon>
        <taxon>Lactobacillaceae</taxon>
        <taxon>Lacticaseibacillus</taxon>
    </lineage>
</organism>
<dbReference type="EMBL" id="AYYO01000029">
    <property type="protein sequence ID" value="KRM55203.1"/>
    <property type="molecule type" value="Genomic_DNA"/>
</dbReference>